<keyword evidence="6" id="KW-1185">Reference proteome</keyword>
<dbReference type="PROSITE" id="PS00041">
    <property type="entry name" value="HTH_ARAC_FAMILY_1"/>
    <property type="match status" value="1"/>
</dbReference>
<keyword evidence="1" id="KW-0805">Transcription regulation</keyword>
<accession>A0A6P1MGA7</accession>
<dbReference type="InterPro" id="IPR018060">
    <property type="entry name" value="HTH_AraC"/>
</dbReference>
<evidence type="ECO:0000313" key="6">
    <source>
        <dbReference type="Proteomes" id="UP000464954"/>
    </source>
</evidence>
<dbReference type="PANTHER" id="PTHR30146:SF24">
    <property type="entry name" value="XYLOSE OPERON REGULATORY PROTEIN"/>
    <property type="match status" value="1"/>
</dbReference>
<gene>
    <name evidence="5" type="ORF">GT409_11900</name>
</gene>
<dbReference type="SUPFAM" id="SSF53822">
    <property type="entry name" value="Periplasmic binding protein-like I"/>
    <property type="match status" value="1"/>
</dbReference>
<protein>
    <submittedName>
        <fullName evidence="5">Substrate-binding domain-containing protein</fullName>
    </submittedName>
</protein>
<reference evidence="5 6" key="1">
    <citation type="submission" date="2020-01" db="EMBL/GenBank/DDBJ databases">
        <title>Ponticoccus aerotolerans gen. nov., sp. nov., an anaerobic bacterium and proposal of Ponticoccusceae fam. nov., Ponticoccusles ord. nov. and Ponticoccuse classis nov. in the phylum Kiritimatiellaeota.</title>
        <authorList>
            <person name="Zhou L.Y."/>
            <person name="Du Z.J."/>
        </authorList>
    </citation>
    <scope>NUCLEOTIDE SEQUENCE [LARGE SCALE GENOMIC DNA]</scope>
    <source>
        <strain evidence="5 6">S-5007</strain>
    </source>
</reference>
<dbReference type="EMBL" id="CP047593">
    <property type="protein sequence ID" value="QHI70115.1"/>
    <property type="molecule type" value="Genomic_DNA"/>
</dbReference>
<evidence type="ECO:0000259" key="4">
    <source>
        <dbReference type="PROSITE" id="PS01124"/>
    </source>
</evidence>
<evidence type="ECO:0000313" key="5">
    <source>
        <dbReference type="EMBL" id="QHI70115.1"/>
    </source>
</evidence>
<evidence type="ECO:0000256" key="2">
    <source>
        <dbReference type="ARBA" id="ARBA00023125"/>
    </source>
</evidence>
<dbReference type="Pfam" id="PF12833">
    <property type="entry name" value="HTH_18"/>
    <property type="match status" value="1"/>
</dbReference>
<dbReference type="SMART" id="SM00342">
    <property type="entry name" value="HTH_ARAC"/>
    <property type="match status" value="1"/>
</dbReference>
<dbReference type="InterPro" id="IPR018062">
    <property type="entry name" value="HTH_AraC-typ_CS"/>
</dbReference>
<dbReference type="RefSeq" id="WP_160629294.1">
    <property type="nucleotide sequence ID" value="NZ_CP047593.1"/>
</dbReference>
<feature type="domain" description="HTH araC/xylS-type" evidence="4">
    <location>
        <begin position="315"/>
        <end position="413"/>
    </location>
</feature>
<dbReference type="Gene3D" id="1.10.10.60">
    <property type="entry name" value="Homeodomain-like"/>
    <property type="match status" value="1"/>
</dbReference>
<dbReference type="InterPro" id="IPR028082">
    <property type="entry name" value="Peripla_BP_I"/>
</dbReference>
<dbReference type="GO" id="GO:0003700">
    <property type="term" value="F:DNA-binding transcription factor activity"/>
    <property type="evidence" value="ECO:0007669"/>
    <property type="project" value="InterPro"/>
</dbReference>
<evidence type="ECO:0000256" key="3">
    <source>
        <dbReference type="ARBA" id="ARBA00023163"/>
    </source>
</evidence>
<dbReference type="PROSITE" id="PS01124">
    <property type="entry name" value="HTH_ARAC_FAMILY_2"/>
    <property type="match status" value="1"/>
</dbReference>
<keyword evidence="3" id="KW-0804">Transcription</keyword>
<dbReference type="GO" id="GO:0000976">
    <property type="term" value="F:transcription cis-regulatory region binding"/>
    <property type="evidence" value="ECO:0007669"/>
    <property type="project" value="TreeGrafter"/>
</dbReference>
<keyword evidence="2" id="KW-0238">DNA-binding</keyword>
<dbReference type="InterPro" id="IPR009057">
    <property type="entry name" value="Homeodomain-like_sf"/>
</dbReference>
<dbReference type="Pfam" id="PF13377">
    <property type="entry name" value="Peripla_BP_3"/>
    <property type="match status" value="1"/>
</dbReference>
<dbReference type="AlphaFoldDB" id="A0A6P1MGA7"/>
<dbReference type="SUPFAM" id="SSF46689">
    <property type="entry name" value="Homeodomain-like"/>
    <property type="match status" value="1"/>
</dbReference>
<dbReference type="PANTHER" id="PTHR30146">
    <property type="entry name" value="LACI-RELATED TRANSCRIPTIONAL REPRESSOR"/>
    <property type="match status" value="1"/>
</dbReference>
<sequence length="417" mass="47610">MKFLIFAAKRELYVYMKKHTTRRRKGSGSKRKLVAIAFKSGDYDYDFGRRKVHGVIDYYQKHADWEFVCNEWLQPFVTPADLPFWNGDGVIGDIYTEDAVSLFESLSAPFVCTSTSDVGHRFPSVHVDNQAIGRLAARHLIECKLDRFAFIGPDGYLYAKERFIGFSSEVEQAGAKVQPFFTQPPKQALHMPVENIPPDMLREIIAGLEYPVGIMVSGDRLGFSVLQVCRQLGLRSPEDVAVIGVDNIKMYCNMSYSSLTSIDPNAHEVGYQASAMLDRLMNGETLEQQHILIPPQRIVFRNSTDLTRSEFPEVARALRFIRNHVSEFIDVSNVLDVVPVSRRWLEMKFADEIGHGVFEEIRRVRMERAKELLLSTDWTVLQVARGSGFNTVEQLEYNFQKLVGMSATQYRKRQASQ</sequence>
<dbReference type="KEGG" id="taer:GT409_11900"/>
<evidence type="ECO:0000256" key="1">
    <source>
        <dbReference type="ARBA" id="ARBA00023015"/>
    </source>
</evidence>
<dbReference type="Proteomes" id="UP000464954">
    <property type="component" value="Chromosome"/>
</dbReference>
<proteinExistence type="predicted"/>
<dbReference type="CDD" id="cd01543">
    <property type="entry name" value="PBP1_XylR"/>
    <property type="match status" value="1"/>
</dbReference>
<dbReference type="InterPro" id="IPR046335">
    <property type="entry name" value="LacI/GalR-like_sensor"/>
</dbReference>
<dbReference type="Gene3D" id="3.40.50.2300">
    <property type="match status" value="2"/>
</dbReference>
<organism evidence="5 6">
    <name type="scientific">Tichowtungia aerotolerans</name>
    <dbReference type="NCBI Taxonomy" id="2697043"/>
    <lineage>
        <taxon>Bacteria</taxon>
        <taxon>Pseudomonadati</taxon>
        <taxon>Kiritimatiellota</taxon>
        <taxon>Tichowtungiia</taxon>
        <taxon>Tichowtungiales</taxon>
        <taxon>Tichowtungiaceae</taxon>
        <taxon>Tichowtungia</taxon>
    </lineage>
</organism>
<name>A0A6P1MGA7_9BACT</name>